<dbReference type="EMBL" id="JAIWYP010000014">
    <property type="protein sequence ID" value="KAH3709941.1"/>
    <property type="molecule type" value="Genomic_DNA"/>
</dbReference>
<accession>A0A9D3Z3H6</accession>
<evidence type="ECO:0000313" key="2">
    <source>
        <dbReference type="Proteomes" id="UP000828390"/>
    </source>
</evidence>
<feature type="non-terminal residue" evidence="1">
    <location>
        <position position="1"/>
    </location>
</feature>
<organism evidence="1 2">
    <name type="scientific">Dreissena polymorpha</name>
    <name type="common">Zebra mussel</name>
    <name type="synonym">Mytilus polymorpha</name>
    <dbReference type="NCBI Taxonomy" id="45954"/>
    <lineage>
        <taxon>Eukaryota</taxon>
        <taxon>Metazoa</taxon>
        <taxon>Spiralia</taxon>
        <taxon>Lophotrochozoa</taxon>
        <taxon>Mollusca</taxon>
        <taxon>Bivalvia</taxon>
        <taxon>Autobranchia</taxon>
        <taxon>Heteroconchia</taxon>
        <taxon>Euheterodonta</taxon>
        <taxon>Imparidentia</taxon>
        <taxon>Neoheterodontei</taxon>
        <taxon>Myida</taxon>
        <taxon>Dreissenoidea</taxon>
        <taxon>Dreissenidae</taxon>
        <taxon>Dreissena</taxon>
    </lineage>
</organism>
<dbReference type="Proteomes" id="UP000828390">
    <property type="component" value="Unassembled WGS sequence"/>
</dbReference>
<sequence>MPRCLSSCKACYDVSPRAKHATVFHLVQSVPRCVTSCKAFRGVFLRAKHATVSVGLPSKPDLHAEIESALKF</sequence>
<comment type="caution">
    <text evidence="1">The sequence shown here is derived from an EMBL/GenBank/DDBJ whole genome shotgun (WGS) entry which is preliminary data.</text>
</comment>
<evidence type="ECO:0000313" key="1">
    <source>
        <dbReference type="EMBL" id="KAH3709941.1"/>
    </source>
</evidence>
<proteinExistence type="predicted"/>
<dbReference type="AlphaFoldDB" id="A0A9D3Z3H6"/>
<reference evidence="1" key="1">
    <citation type="journal article" date="2019" name="bioRxiv">
        <title>The Genome of the Zebra Mussel, Dreissena polymorpha: A Resource for Invasive Species Research.</title>
        <authorList>
            <person name="McCartney M.A."/>
            <person name="Auch B."/>
            <person name="Kono T."/>
            <person name="Mallez S."/>
            <person name="Zhang Y."/>
            <person name="Obille A."/>
            <person name="Becker A."/>
            <person name="Abrahante J.E."/>
            <person name="Garbe J."/>
            <person name="Badalamenti J.P."/>
            <person name="Herman A."/>
            <person name="Mangelson H."/>
            <person name="Liachko I."/>
            <person name="Sullivan S."/>
            <person name="Sone E.D."/>
            <person name="Koren S."/>
            <person name="Silverstein K.A.T."/>
            <person name="Beckman K.B."/>
            <person name="Gohl D.M."/>
        </authorList>
    </citation>
    <scope>NUCLEOTIDE SEQUENCE</scope>
    <source>
        <strain evidence="1">Duluth1</strain>
        <tissue evidence="1">Whole animal</tissue>
    </source>
</reference>
<name>A0A9D3Z3H6_DREPO</name>
<protein>
    <submittedName>
        <fullName evidence="1">Uncharacterized protein</fullName>
    </submittedName>
</protein>
<reference evidence="1" key="2">
    <citation type="submission" date="2020-11" db="EMBL/GenBank/DDBJ databases">
        <authorList>
            <person name="McCartney M.A."/>
            <person name="Auch B."/>
            <person name="Kono T."/>
            <person name="Mallez S."/>
            <person name="Becker A."/>
            <person name="Gohl D.M."/>
            <person name="Silverstein K.A.T."/>
            <person name="Koren S."/>
            <person name="Bechman K.B."/>
            <person name="Herman A."/>
            <person name="Abrahante J.E."/>
            <person name="Garbe J."/>
        </authorList>
    </citation>
    <scope>NUCLEOTIDE SEQUENCE</scope>
    <source>
        <strain evidence="1">Duluth1</strain>
        <tissue evidence="1">Whole animal</tissue>
    </source>
</reference>
<keyword evidence="2" id="KW-1185">Reference proteome</keyword>
<gene>
    <name evidence="1" type="ORF">DPMN_069407</name>
</gene>